<dbReference type="InterPro" id="IPR056173">
    <property type="entry name" value="Sec20_C"/>
</dbReference>
<feature type="region of interest" description="Disordered" evidence="11">
    <location>
        <begin position="309"/>
        <end position="426"/>
    </location>
</feature>
<feature type="compositionally biased region" description="Low complexity" evidence="11">
    <location>
        <begin position="309"/>
        <end position="323"/>
    </location>
</feature>
<feature type="transmembrane region" description="Helical" evidence="12">
    <location>
        <begin position="268"/>
        <end position="289"/>
    </location>
</feature>
<keyword evidence="7 10" id="KW-0175">Coiled coil</keyword>
<dbReference type="GO" id="GO:0005789">
    <property type="term" value="C:endoplasmic reticulum membrane"/>
    <property type="evidence" value="ECO:0007669"/>
    <property type="project" value="UniProtKB-SubCell"/>
</dbReference>
<sequence>MSFELISERLKALQESNTQLKELINRLATINFQPGSVPLGGDDEDNVMQELAAEIHQLIREEDEDFELLNEEIEELDEGKRGSEMEQQKAELKGAVMRGMRELKLCQTSFRKAQISAKRSLEAAQRAERDLLLQSYLEPRSDTSSPVPGQQRRTRENVELSKDEKTVNASSDVTIALRRTHDMMASELARSKFAHETLQESTAALAQLSETYSTLDTLLSSSKNLLGTLLRSQKSDTWYLETAFYILVTTIVWLVWRRLLYGPTWWLVWFPMKMFIKGWMGVFTTMGLLGGDPTSMSVSVSPAMSSVASHATVVHSSGTRGPRPTGGPPGAQHIQVGGGGRGAPMREDQGSMPEPSGDSMSEQVGRIIDESQNQDGADEKSAEGSQEGEQAAEEAEPRNPKKRMWEEPVEAEKEAAKEAQKKHDEL</sequence>
<evidence type="ECO:0000256" key="1">
    <source>
        <dbReference type="ARBA" id="ARBA00004163"/>
    </source>
</evidence>
<evidence type="ECO:0000256" key="7">
    <source>
        <dbReference type="ARBA" id="ARBA00023054"/>
    </source>
</evidence>
<organism evidence="14 15">
    <name type="scientific">Cadophora malorum</name>
    <dbReference type="NCBI Taxonomy" id="108018"/>
    <lineage>
        <taxon>Eukaryota</taxon>
        <taxon>Fungi</taxon>
        <taxon>Dikarya</taxon>
        <taxon>Ascomycota</taxon>
        <taxon>Pezizomycotina</taxon>
        <taxon>Leotiomycetes</taxon>
        <taxon>Helotiales</taxon>
        <taxon>Ploettnerulaceae</taxon>
        <taxon>Cadophora</taxon>
    </lineage>
</organism>
<evidence type="ECO:0000256" key="3">
    <source>
        <dbReference type="ARBA" id="ARBA00022692"/>
    </source>
</evidence>
<dbReference type="PANTHER" id="PTHR12825">
    <property type="entry name" value="BNIP1-RELATED"/>
    <property type="match status" value="1"/>
</dbReference>
<keyword evidence="4" id="KW-0256">Endoplasmic reticulum</keyword>
<feature type="domain" description="Sec20 C-terminal" evidence="13">
    <location>
        <begin position="170"/>
        <end position="259"/>
    </location>
</feature>
<keyword evidence="5" id="KW-0931">ER-Golgi transport</keyword>
<keyword evidence="8 12" id="KW-0472">Membrane</keyword>
<keyword evidence="3 12" id="KW-0812">Transmembrane</keyword>
<feature type="compositionally biased region" description="Basic and acidic residues" evidence="11">
    <location>
        <begin position="153"/>
        <end position="164"/>
    </location>
</feature>
<evidence type="ECO:0000256" key="11">
    <source>
        <dbReference type="SAM" id="MobiDB-lite"/>
    </source>
</evidence>
<evidence type="ECO:0000259" key="13">
    <source>
        <dbReference type="Pfam" id="PF03908"/>
    </source>
</evidence>
<evidence type="ECO:0000256" key="6">
    <source>
        <dbReference type="ARBA" id="ARBA00022989"/>
    </source>
</evidence>
<feature type="compositionally biased region" description="Basic and acidic residues" evidence="11">
    <location>
        <begin position="395"/>
        <end position="426"/>
    </location>
</feature>
<dbReference type="GO" id="GO:0005484">
    <property type="term" value="F:SNAP receptor activity"/>
    <property type="evidence" value="ECO:0007669"/>
    <property type="project" value="InterPro"/>
</dbReference>
<feature type="coiled-coil region" evidence="10">
    <location>
        <begin position="3"/>
        <end position="33"/>
    </location>
</feature>
<dbReference type="Proteomes" id="UP000664132">
    <property type="component" value="Unassembled WGS sequence"/>
</dbReference>
<dbReference type="OrthoDB" id="46868at2759"/>
<feature type="transmembrane region" description="Helical" evidence="12">
    <location>
        <begin position="238"/>
        <end position="256"/>
    </location>
</feature>
<comment type="similarity">
    <text evidence="9">Belongs to the SEC20 family.</text>
</comment>
<comment type="caution">
    <text evidence="14">The sequence shown here is derived from an EMBL/GenBank/DDBJ whole genome shotgun (WGS) entry which is preliminary data.</text>
</comment>
<evidence type="ECO:0000256" key="4">
    <source>
        <dbReference type="ARBA" id="ARBA00022824"/>
    </source>
</evidence>
<evidence type="ECO:0000256" key="10">
    <source>
        <dbReference type="SAM" id="Coils"/>
    </source>
</evidence>
<gene>
    <name evidence="14" type="ORF">IFR04_000044</name>
</gene>
<dbReference type="PANTHER" id="PTHR12825:SF0">
    <property type="entry name" value="VESICLE TRANSPORT PROTEIN SEC20"/>
    <property type="match status" value="1"/>
</dbReference>
<evidence type="ECO:0000256" key="8">
    <source>
        <dbReference type="ARBA" id="ARBA00023136"/>
    </source>
</evidence>
<evidence type="ECO:0000256" key="12">
    <source>
        <dbReference type="SAM" id="Phobius"/>
    </source>
</evidence>
<comment type="subcellular location">
    <subcellularLocation>
        <location evidence="1">Endoplasmic reticulum membrane</location>
        <topology evidence="1">Single-pass type IV membrane protein</topology>
    </subcellularLocation>
</comment>
<keyword evidence="15" id="KW-1185">Reference proteome</keyword>
<protein>
    <recommendedName>
        <fullName evidence="13">Sec20 C-terminal domain-containing protein</fullName>
    </recommendedName>
</protein>
<reference evidence="14" key="1">
    <citation type="submission" date="2021-02" db="EMBL/GenBank/DDBJ databases">
        <title>Genome sequence Cadophora malorum strain M34.</title>
        <authorList>
            <person name="Stefanovic E."/>
            <person name="Vu D."/>
            <person name="Scully C."/>
            <person name="Dijksterhuis J."/>
            <person name="Roader J."/>
            <person name="Houbraken J."/>
        </authorList>
    </citation>
    <scope>NUCLEOTIDE SEQUENCE</scope>
    <source>
        <strain evidence="14">M34</strain>
    </source>
</reference>
<dbReference type="EMBL" id="JAFJYH010000001">
    <property type="protein sequence ID" value="KAG4426613.1"/>
    <property type="molecule type" value="Genomic_DNA"/>
</dbReference>
<feature type="region of interest" description="Disordered" evidence="11">
    <location>
        <begin position="134"/>
        <end position="164"/>
    </location>
</feature>
<keyword evidence="2" id="KW-0813">Transport</keyword>
<accession>A0A8H7WK91</accession>
<evidence type="ECO:0000313" key="15">
    <source>
        <dbReference type="Proteomes" id="UP000664132"/>
    </source>
</evidence>
<dbReference type="Pfam" id="PF03908">
    <property type="entry name" value="Sec20"/>
    <property type="match status" value="1"/>
</dbReference>
<proteinExistence type="inferred from homology"/>
<evidence type="ECO:0000256" key="5">
    <source>
        <dbReference type="ARBA" id="ARBA00022892"/>
    </source>
</evidence>
<dbReference type="GO" id="GO:0031201">
    <property type="term" value="C:SNARE complex"/>
    <property type="evidence" value="ECO:0007669"/>
    <property type="project" value="TreeGrafter"/>
</dbReference>
<dbReference type="AlphaFoldDB" id="A0A8H7WK91"/>
<dbReference type="InterPro" id="IPR005606">
    <property type="entry name" value="Sec20"/>
</dbReference>
<dbReference type="GO" id="GO:0006890">
    <property type="term" value="P:retrograde vesicle-mediated transport, Golgi to endoplasmic reticulum"/>
    <property type="evidence" value="ECO:0007669"/>
    <property type="project" value="InterPro"/>
</dbReference>
<name>A0A8H7WK91_9HELO</name>
<keyword evidence="6 12" id="KW-1133">Transmembrane helix</keyword>
<evidence type="ECO:0000256" key="9">
    <source>
        <dbReference type="ARBA" id="ARBA00037934"/>
    </source>
</evidence>
<evidence type="ECO:0000256" key="2">
    <source>
        <dbReference type="ARBA" id="ARBA00022448"/>
    </source>
</evidence>
<evidence type="ECO:0000313" key="14">
    <source>
        <dbReference type="EMBL" id="KAG4426613.1"/>
    </source>
</evidence>